<gene>
    <name evidence="5" type="ORF">PF004_g5092</name>
    <name evidence="6" type="ORF">PF008_g3871</name>
    <name evidence="4" type="ORF">PF010_g1617</name>
    <name evidence="3" type="ORF">PF011_g5101</name>
</gene>
<dbReference type="EMBL" id="QXFY01000124">
    <property type="protein sequence ID" value="KAE9355894.1"/>
    <property type="molecule type" value="Genomic_DNA"/>
</dbReference>
<dbReference type="SUPFAM" id="SSF50156">
    <property type="entry name" value="PDZ domain-like"/>
    <property type="match status" value="1"/>
</dbReference>
<dbReference type="InterPro" id="IPR001478">
    <property type="entry name" value="PDZ"/>
</dbReference>
<evidence type="ECO:0000313" key="3">
    <source>
        <dbReference type="EMBL" id="KAE9021104.1"/>
    </source>
</evidence>
<proteinExistence type="predicted"/>
<evidence type="ECO:0000313" key="7">
    <source>
        <dbReference type="Proteomes" id="UP000460718"/>
    </source>
</evidence>
<organism evidence="3 7">
    <name type="scientific">Phytophthora fragariae</name>
    <dbReference type="NCBI Taxonomy" id="53985"/>
    <lineage>
        <taxon>Eukaryota</taxon>
        <taxon>Sar</taxon>
        <taxon>Stramenopiles</taxon>
        <taxon>Oomycota</taxon>
        <taxon>Peronosporomycetes</taxon>
        <taxon>Peronosporales</taxon>
        <taxon>Peronosporaceae</taxon>
        <taxon>Phytophthora</taxon>
    </lineage>
</organism>
<dbReference type="AlphaFoldDB" id="A0A6A3LXX4"/>
<accession>A0A6A3LXX4</accession>
<protein>
    <recommendedName>
        <fullName evidence="2">PDZ domain-containing protein</fullName>
    </recommendedName>
</protein>
<dbReference type="Proteomes" id="UP000486351">
    <property type="component" value="Unassembled WGS sequence"/>
</dbReference>
<dbReference type="InterPro" id="IPR036034">
    <property type="entry name" value="PDZ_sf"/>
</dbReference>
<comment type="caution">
    <text evidence="3">The sequence shown here is derived from an EMBL/GenBank/DDBJ whole genome shotgun (WGS) entry which is preliminary data.</text>
</comment>
<evidence type="ECO:0000313" key="5">
    <source>
        <dbReference type="EMBL" id="KAE9245791.1"/>
    </source>
</evidence>
<evidence type="ECO:0000313" key="10">
    <source>
        <dbReference type="Proteomes" id="UP000488956"/>
    </source>
</evidence>
<sequence length="906" mass="97627">MAVDEFGREHYVLEAPAGRLGILLVENDRGFIIVQGFGEIAAAYQATSSTETDKGRLSMMRQVVRSGDRLVAIDGDMVVHCSLSEIIARLGKLSAKKRELKFARYHQAQRASKNYDPEKLTLVRAPSGPLGLILSDVLPYGAVIEGFQQLPDGSESHFKKGQNVHRGCQIVEINGTDVSGLPREEVTNLLAGMREQDKEIVLYRLTSSTCARFSQLVVLREDMGVNFLETENFHCVVATAFGTEVVEGDVLIGIDNTDITSMSRAAAMELLNQTPYPQTLTFYRSETATLPECHSMQIEAGPSGLNLDSSDPSHARITGFTTPEDADRPTCKNLRYFVPGSYIIGINGLDVQQHTLADISRLFSKLRNTSKQIVVGNPALMNLLDQNRSVATINVPPGPLGIIFDGGHDDVACVAGFNPMADGNPGSVEQSGQVPVGSRLQTINKMNVTCLTLNQTVSLLQKLSSAPKELGFLTRIKARDCNPRAVNIRVPPGPLGIDLRTTTSNTVAVDRLNEDPAHGPTHIFNHGGVVSGSEILSIDGFDVSSLEVSELSQLLRLFAPHEKIITFGTTTDAYASMINPALKPALKSLIVSKSPMGIEFDSSLENAACTTNVAKSDSNEEIPVGSRLIAIDNVDIRALSLNEVVGVLKSLAGLQKTLTFDTEHRQITPPPSTTSAPSSPILKKILKGSSAFDASSTVFPQQPTSSSTVNASLTKSTVRFAGLQPSQDTPTPPTNAPQLRPPPLKIDPPSAALSALSIRTVEATKASAQVESSNAKQEPALNSPKTQFMISMSSWSGSRESSRLVVDKFEKCLHIMPLNPSSPSSAKTVVIPFADISTLDTGKASPPPSPSKRGLFRSLSSKKDMTEHYPVIISVVDSSGKKKTKVWEFDMLSSGERDELEAILLH</sequence>
<dbReference type="SMART" id="SM00228">
    <property type="entry name" value="PDZ"/>
    <property type="match status" value="5"/>
</dbReference>
<feature type="compositionally biased region" description="Pro residues" evidence="1">
    <location>
        <begin position="730"/>
        <end position="745"/>
    </location>
</feature>
<evidence type="ECO:0000313" key="9">
    <source>
        <dbReference type="Proteomes" id="UP000486351"/>
    </source>
</evidence>
<dbReference type="Proteomes" id="UP000460718">
    <property type="component" value="Unassembled WGS sequence"/>
</dbReference>
<dbReference type="CDD" id="cd00136">
    <property type="entry name" value="PDZ_canonical"/>
    <property type="match status" value="1"/>
</dbReference>
<evidence type="ECO:0000256" key="1">
    <source>
        <dbReference type="SAM" id="MobiDB-lite"/>
    </source>
</evidence>
<dbReference type="EMBL" id="QXFW01000194">
    <property type="protein sequence ID" value="KAE9021104.1"/>
    <property type="molecule type" value="Genomic_DNA"/>
</dbReference>
<dbReference type="EMBL" id="QXFX01000041">
    <property type="protein sequence ID" value="KAE9136615.1"/>
    <property type="molecule type" value="Genomic_DNA"/>
</dbReference>
<dbReference type="PROSITE" id="PS50106">
    <property type="entry name" value="PDZ"/>
    <property type="match status" value="1"/>
</dbReference>
<name>A0A6A3LXX4_9STRA</name>
<dbReference type="EMBL" id="QXGC01000185">
    <property type="protein sequence ID" value="KAE9245791.1"/>
    <property type="molecule type" value="Genomic_DNA"/>
</dbReference>
<evidence type="ECO:0000313" key="4">
    <source>
        <dbReference type="EMBL" id="KAE9136615.1"/>
    </source>
</evidence>
<evidence type="ECO:0000259" key="2">
    <source>
        <dbReference type="PROSITE" id="PS50106"/>
    </source>
</evidence>
<evidence type="ECO:0000313" key="8">
    <source>
        <dbReference type="Proteomes" id="UP000476176"/>
    </source>
</evidence>
<reference evidence="7 8" key="1">
    <citation type="submission" date="2018-09" db="EMBL/GenBank/DDBJ databases">
        <title>Genomic investigation of the strawberry pathogen Phytophthora fragariae indicates pathogenicity is determined by transcriptional variation in three key races.</title>
        <authorList>
            <person name="Adams T.M."/>
            <person name="Armitage A.D."/>
            <person name="Sobczyk M.K."/>
            <person name="Bates H.J."/>
            <person name="Dunwell J.M."/>
            <person name="Nellist C.F."/>
            <person name="Harrison R.J."/>
        </authorList>
    </citation>
    <scope>NUCLEOTIDE SEQUENCE [LARGE SCALE GENOMIC DNA]</scope>
    <source>
        <strain evidence="5 8">BC-23</strain>
        <strain evidence="6 9">NOV-77</strain>
        <strain evidence="4 10">ONT-3</strain>
        <strain evidence="3 7">SCRP245</strain>
    </source>
</reference>
<dbReference type="Proteomes" id="UP000476176">
    <property type="component" value="Unassembled WGS sequence"/>
</dbReference>
<feature type="region of interest" description="Disordered" evidence="1">
    <location>
        <begin position="723"/>
        <end position="745"/>
    </location>
</feature>
<evidence type="ECO:0000313" key="6">
    <source>
        <dbReference type="EMBL" id="KAE9355894.1"/>
    </source>
</evidence>
<feature type="domain" description="PDZ" evidence="2">
    <location>
        <begin position="119"/>
        <end position="190"/>
    </location>
</feature>
<dbReference type="Gene3D" id="2.30.42.10">
    <property type="match status" value="1"/>
</dbReference>
<dbReference type="Proteomes" id="UP000488956">
    <property type="component" value="Unassembled WGS sequence"/>
</dbReference>